<name>A0ABR3PUJ6_9TREE</name>
<reference evidence="2 3" key="1">
    <citation type="submission" date="2023-08" db="EMBL/GenBank/DDBJ databases">
        <title>Annotated Genome Sequence of Vanrija albida AlHP1.</title>
        <authorList>
            <person name="Herzog R."/>
        </authorList>
    </citation>
    <scope>NUCLEOTIDE SEQUENCE [LARGE SCALE GENOMIC DNA]</scope>
    <source>
        <strain evidence="2 3">AlHP1</strain>
    </source>
</reference>
<comment type="caution">
    <text evidence="2">The sequence shown here is derived from an EMBL/GenBank/DDBJ whole genome shotgun (WGS) entry which is preliminary data.</text>
</comment>
<dbReference type="EMBL" id="JBBXJM010000006">
    <property type="protein sequence ID" value="KAL1406116.1"/>
    <property type="molecule type" value="Genomic_DNA"/>
</dbReference>
<evidence type="ECO:0000313" key="2">
    <source>
        <dbReference type="EMBL" id="KAL1406116.1"/>
    </source>
</evidence>
<proteinExistence type="predicted"/>
<protein>
    <submittedName>
        <fullName evidence="2">Uncharacterized protein</fullName>
    </submittedName>
</protein>
<gene>
    <name evidence="2" type="ORF">Q8F55_007799</name>
</gene>
<evidence type="ECO:0000313" key="3">
    <source>
        <dbReference type="Proteomes" id="UP001565368"/>
    </source>
</evidence>
<dbReference type="GeneID" id="95988842"/>
<feature type="region of interest" description="Disordered" evidence="1">
    <location>
        <begin position="184"/>
        <end position="203"/>
    </location>
</feature>
<dbReference type="Proteomes" id="UP001565368">
    <property type="component" value="Unassembled WGS sequence"/>
</dbReference>
<keyword evidence="3" id="KW-1185">Reference proteome</keyword>
<accession>A0ABR3PUJ6</accession>
<evidence type="ECO:0000256" key="1">
    <source>
        <dbReference type="SAM" id="MobiDB-lite"/>
    </source>
</evidence>
<dbReference type="RefSeq" id="XP_069206060.1">
    <property type="nucleotide sequence ID" value="XM_069356219.1"/>
</dbReference>
<sequence length="231" mass="23781">MPPPTAAMLEAAAQWPWLNLSASAIPDILECRAAQQQRACTATGAGAAPLHTPVSSFPSSPSAVATAVPAAAPCNPAAARPTLSSLPTAPIPPIPADAARQRLYLQQLVRAAYAATLKTNTGTALTQSLGESASKLEAFAAALRAQDCMQRAKMDRIRDWARDVAAATTAAGTEVTPTASHFGVVGGSRSVANTEGTDSEKRTLAEAISEPVQPTEWLVDFPTASPAAQTL</sequence>
<organism evidence="2 3">
    <name type="scientific">Vanrija albida</name>
    <dbReference type="NCBI Taxonomy" id="181172"/>
    <lineage>
        <taxon>Eukaryota</taxon>
        <taxon>Fungi</taxon>
        <taxon>Dikarya</taxon>
        <taxon>Basidiomycota</taxon>
        <taxon>Agaricomycotina</taxon>
        <taxon>Tremellomycetes</taxon>
        <taxon>Trichosporonales</taxon>
        <taxon>Trichosporonaceae</taxon>
        <taxon>Vanrija</taxon>
    </lineage>
</organism>